<evidence type="ECO:0000313" key="6">
    <source>
        <dbReference type="EMBL" id="TDR73050.1"/>
    </source>
</evidence>
<dbReference type="PANTHER" id="PTHR43514:SF4">
    <property type="entry name" value="ABC TRANSPORTER I FAMILY MEMBER 10"/>
    <property type="match status" value="1"/>
</dbReference>
<reference evidence="6 7" key="1">
    <citation type="submission" date="2019-03" db="EMBL/GenBank/DDBJ databases">
        <title>Genomic Encyclopedia of Type Strains, Phase III (KMG-III): the genomes of soil and plant-associated and newly described type strains.</title>
        <authorList>
            <person name="Whitman W."/>
        </authorList>
    </citation>
    <scope>NUCLEOTIDE SEQUENCE [LARGE SCALE GENOMIC DNA]</scope>
    <source>
        <strain evidence="6 7">CECT 8976</strain>
    </source>
</reference>
<dbReference type="AlphaFoldDB" id="A0A4V3DUI2"/>
<dbReference type="InterPro" id="IPR003593">
    <property type="entry name" value="AAA+_ATPase"/>
</dbReference>
<dbReference type="SMART" id="SM00382">
    <property type="entry name" value="AAA"/>
    <property type="match status" value="1"/>
</dbReference>
<dbReference type="Gene3D" id="3.40.50.300">
    <property type="entry name" value="P-loop containing nucleotide triphosphate hydrolases"/>
    <property type="match status" value="1"/>
</dbReference>
<feature type="domain" description="ABC transporter" evidence="5">
    <location>
        <begin position="2"/>
        <end position="229"/>
    </location>
</feature>
<comment type="caution">
    <text evidence="6">The sequence shown here is derived from an EMBL/GenBank/DDBJ whole genome shotgun (WGS) entry which is preliminary data.</text>
</comment>
<dbReference type="RefSeq" id="WP_166642312.1">
    <property type="nucleotide sequence ID" value="NZ_SNZP01000015.1"/>
</dbReference>
<dbReference type="InterPro" id="IPR027417">
    <property type="entry name" value="P-loop_NTPase"/>
</dbReference>
<evidence type="ECO:0000256" key="3">
    <source>
        <dbReference type="ARBA" id="ARBA00022741"/>
    </source>
</evidence>
<dbReference type="GO" id="GO:0005524">
    <property type="term" value="F:ATP binding"/>
    <property type="evidence" value="ECO:0007669"/>
    <property type="project" value="UniProtKB-KW"/>
</dbReference>
<accession>A0A4V3DUI2</accession>
<keyword evidence="2" id="KW-0472">Membrane</keyword>
<keyword evidence="2" id="KW-1003">Cell membrane</keyword>
<dbReference type="InterPro" id="IPR008995">
    <property type="entry name" value="Mo/tungstate-bd_C_term_dom"/>
</dbReference>
<dbReference type="GO" id="GO:0016887">
    <property type="term" value="F:ATP hydrolysis activity"/>
    <property type="evidence" value="ECO:0007669"/>
    <property type="project" value="InterPro"/>
</dbReference>
<evidence type="ECO:0000256" key="4">
    <source>
        <dbReference type="ARBA" id="ARBA00022840"/>
    </source>
</evidence>
<dbReference type="PROSITE" id="PS00211">
    <property type="entry name" value="ABC_TRANSPORTER_1"/>
    <property type="match status" value="1"/>
</dbReference>
<name>A0A4V3DUI2_9NEIS</name>
<keyword evidence="7" id="KW-1185">Reference proteome</keyword>
<gene>
    <name evidence="6" type="ORF">DFP86_11582</name>
</gene>
<keyword evidence="4 6" id="KW-0067">ATP-binding</keyword>
<sequence length="287" mass="31392">MIRFAFDHRAESGAFRLQAEGSLPLGKTTAVFGPSGAGKTTLLRLFAGLEQPRRGRLAFGDEIWLDGRRQVPVQRRGIGMVFQDFALFPQRSVRDNVAFGAGRNGGPLVEELLVLTGLEPYAHQRPATLSGGQRQRVALARALACRPRLLLLDEPLSSLEQALRHELRQMLREMQTRFGFTMVLVSHDLAEVFSLADHVLQFAQGRVTAAGTPAELFLNAPGDRSRCQLHATVLALQPADVLWRVSVQVGQEMVDVLVDAAEARDLTAGQRVVLSAGALSLWPAAEE</sequence>
<evidence type="ECO:0000313" key="7">
    <source>
        <dbReference type="Proteomes" id="UP000295611"/>
    </source>
</evidence>
<protein>
    <submittedName>
        <fullName evidence="6">Molybdate transport system ATP-binding protein</fullName>
    </submittedName>
</protein>
<dbReference type="InterPro" id="IPR003439">
    <property type="entry name" value="ABC_transporter-like_ATP-bd"/>
</dbReference>
<evidence type="ECO:0000256" key="1">
    <source>
        <dbReference type="ARBA" id="ARBA00022448"/>
    </source>
</evidence>
<dbReference type="InterPro" id="IPR050334">
    <property type="entry name" value="Molybdenum_import_ModC"/>
</dbReference>
<evidence type="ECO:0000256" key="2">
    <source>
        <dbReference type="ARBA" id="ARBA00022475"/>
    </source>
</evidence>
<keyword evidence="3" id="KW-0547">Nucleotide-binding</keyword>
<keyword evidence="1" id="KW-0813">Transport</keyword>
<dbReference type="InterPro" id="IPR017871">
    <property type="entry name" value="ABC_transporter-like_CS"/>
</dbReference>
<dbReference type="SUPFAM" id="SSF52540">
    <property type="entry name" value="P-loop containing nucleoside triphosphate hydrolases"/>
    <property type="match status" value="1"/>
</dbReference>
<dbReference type="PROSITE" id="PS50893">
    <property type="entry name" value="ABC_TRANSPORTER_2"/>
    <property type="match status" value="1"/>
</dbReference>
<evidence type="ECO:0000259" key="5">
    <source>
        <dbReference type="PROSITE" id="PS50893"/>
    </source>
</evidence>
<proteinExistence type="predicted"/>
<dbReference type="PANTHER" id="PTHR43514">
    <property type="entry name" value="ABC TRANSPORTER I FAMILY MEMBER 10"/>
    <property type="match status" value="1"/>
</dbReference>
<dbReference type="EMBL" id="SNZP01000015">
    <property type="protein sequence ID" value="TDR73050.1"/>
    <property type="molecule type" value="Genomic_DNA"/>
</dbReference>
<dbReference type="Proteomes" id="UP000295611">
    <property type="component" value="Unassembled WGS sequence"/>
</dbReference>
<dbReference type="SUPFAM" id="SSF50331">
    <property type="entry name" value="MOP-like"/>
    <property type="match status" value="1"/>
</dbReference>
<dbReference type="Pfam" id="PF00005">
    <property type="entry name" value="ABC_tran"/>
    <property type="match status" value="1"/>
</dbReference>
<organism evidence="6 7">
    <name type="scientific">Paludibacterium purpuratum</name>
    <dbReference type="NCBI Taxonomy" id="1144873"/>
    <lineage>
        <taxon>Bacteria</taxon>
        <taxon>Pseudomonadati</taxon>
        <taxon>Pseudomonadota</taxon>
        <taxon>Betaproteobacteria</taxon>
        <taxon>Neisseriales</taxon>
        <taxon>Chromobacteriaceae</taxon>
        <taxon>Paludibacterium</taxon>
    </lineage>
</organism>